<name>A0A1G9UGD4_9EURY</name>
<dbReference type="PANTHER" id="PTHR43664:SF1">
    <property type="entry name" value="BETA-METHYLMALYL-COA DEHYDRATASE"/>
    <property type="match status" value="1"/>
</dbReference>
<sequence length="156" mass="17641">MDAQAVTDDPLYFEDLDPDAVWTFGEKTLTRETIVDFAERYDPQPFHVDDAAAERSMFGELVASGLHTYCVCNAMATRAFFHEIAFLCGRGLEDFRWHRPVYPGDTLSGWVELGEMRVSESNPERGYVDVHVTGVNQDDEVVVSWTVLALVACREE</sequence>
<reference evidence="3" key="1">
    <citation type="submission" date="2016-10" db="EMBL/GenBank/DDBJ databases">
        <authorList>
            <person name="Varghese N."/>
            <person name="Submissions S."/>
        </authorList>
    </citation>
    <scope>NUCLEOTIDE SEQUENCE [LARGE SCALE GENOMIC DNA]</scope>
    <source>
        <strain evidence="3">CGMCC 1.10119</strain>
    </source>
</reference>
<dbReference type="AlphaFoldDB" id="A0A1G9UGD4"/>
<dbReference type="PANTHER" id="PTHR43664">
    <property type="entry name" value="MONOAMINE OXIDASE-RELATED"/>
    <property type="match status" value="1"/>
</dbReference>
<proteinExistence type="predicted"/>
<dbReference type="InterPro" id="IPR052342">
    <property type="entry name" value="MCH/BMMD"/>
</dbReference>
<dbReference type="RefSeq" id="WP_089697463.1">
    <property type="nucleotide sequence ID" value="NZ_FNHL01000002.1"/>
</dbReference>
<dbReference type="Pfam" id="PF01575">
    <property type="entry name" value="MaoC_dehydratas"/>
    <property type="match status" value="1"/>
</dbReference>
<organism evidence="2 3">
    <name type="scientific">Halogranum gelatinilyticum</name>
    <dbReference type="NCBI Taxonomy" id="660521"/>
    <lineage>
        <taxon>Archaea</taxon>
        <taxon>Methanobacteriati</taxon>
        <taxon>Methanobacteriota</taxon>
        <taxon>Stenosarchaea group</taxon>
        <taxon>Halobacteria</taxon>
        <taxon>Halobacteriales</taxon>
        <taxon>Haloferacaceae</taxon>
    </lineage>
</organism>
<dbReference type="InterPro" id="IPR029069">
    <property type="entry name" value="HotDog_dom_sf"/>
</dbReference>
<protein>
    <submittedName>
        <fullName evidence="2">Acyl dehydratase</fullName>
    </submittedName>
</protein>
<dbReference type="EMBL" id="FNHL01000002">
    <property type="protein sequence ID" value="SDM58873.1"/>
    <property type="molecule type" value="Genomic_DNA"/>
</dbReference>
<dbReference type="Gene3D" id="3.10.129.10">
    <property type="entry name" value="Hotdog Thioesterase"/>
    <property type="match status" value="1"/>
</dbReference>
<evidence type="ECO:0000313" key="2">
    <source>
        <dbReference type="EMBL" id="SDM58873.1"/>
    </source>
</evidence>
<feature type="domain" description="MaoC-like" evidence="1">
    <location>
        <begin position="26"/>
        <end position="132"/>
    </location>
</feature>
<dbReference type="SUPFAM" id="SSF54637">
    <property type="entry name" value="Thioesterase/thiol ester dehydrase-isomerase"/>
    <property type="match status" value="1"/>
</dbReference>
<accession>A0A1G9UGD4</accession>
<dbReference type="InterPro" id="IPR002539">
    <property type="entry name" value="MaoC-like_dom"/>
</dbReference>
<evidence type="ECO:0000259" key="1">
    <source>
        <dbReference type="Pfam" id="PF01575"/>
    </source>
</evidence>
<dbReference type="Proteomes" id="UP000199451">
    <property type="component" value="Unassembled WGS sequence"/>
</dbReference>
<dbReference type="STRING" id="660521.SAMN04487949_2176"/>
<keyword evidence="3" id="KW-1185">Reference proteome</keyword>
<gene>
    <name evidence="2" type="ORF">SAMN04487949_2176</name>
</gene>
<evidence type="ECO:0000313" key="3">
    <source>
        <dbReference type="Proteomes" id="UP000199451"/>
    </source>
</evidence>
<dbReference type="OrthoDB" id="225748at2157"/>